<gene>
    <name evidence="1" type="ORF">B0T10DRAFT_461312</name>
</gene>
<name>A0A9P8W3K4_9HYPO</name>
<dbReference type="AlphaFoldDB" id="A0A9P8W3K4"/>
<proteinExistence type="predicted"/>
<keyword evidence="2" id="KW-1185">Reference proteome</keyword>
<reference evidence="1 2" key="1">
    <citation type="journal article" date="2021" name="Nat. Commun.">
        <title>Genetic determinants of endophytism in the Arabidopsis root mycobiome.</title>
        <authorList>
            <person name="Mesny F."/>
            <person name="Miyauchi S."/>
            <person name="Thiergart T."/>
            <person name="Pickel B."/>
            <person name="Atanasova L."/>
            <person name="Karlsson M."/>
            <person name="Huettel B."/>
            <person name="Barry K.W."/>
            <person name="Haridas S."/>
            <person name="Chen C."/>
            <person name="Bauer D."/>
            <person name="Andreopoulos W."/>
            <person name="Pangilinan J."/>
            <person name="LaButti K."/>
            <person name="Riley R."/>
            <person name="Lipzen A."/>
            <person name="Clum A."/>
            <person name="Drula E."/>
            <person name="Henrissat B."/>
            <person name="Kohler A."/>
            <person name="Grigoriev I.V."/>
            <person name="Martin F.M."/>
            <person name="Hacquard S."/>
        </authorList>
    </citation>
    <scope>NUCLEOTIDE SEQUENCE [LARGE SCALE GENOMIC DNA]</scope>
    <source>
        <strain evidence="1 2">MPI-CAGE-CH-0241</strain>
    </source>
</reference>
<evidence type="ECO:0000313" key="1">
    <source>
        <dbReference type="EMBL" id="KAH6886846.1"/>
    </source>
</evidence>
<comment type="caution">
    <text evidence="1">The sequence shown here is derived from an EMBL/GenBank/DDBJ whole genome shotgun (WGS) entry which is preliminary data.</text>
</comment>
<dbReference type="Proteomes" id="UP000777438">
    <property type="component" value="Unassembled WGS sequence"/>
</dbReference>
<dbReference type="PANTHER" id="PTHR42678">
    <property type="entry name" value="AMIDASE"/>
    <property type="match status" value="1"/>
</dbReference>
<organism evidence="1 2">
    <name type="scientific">Thelonectria olida</name>
    <dbReference type="NCBI Taxonomy" id="1576542"/>
    <lineage>
        <taxon>Eukaryota</taxon>
        <taxon>Fungi</taxon>
        <taxon>Dikarya</taxon>
        <taxon>Ascomycota</taxon>
        <taxon>Pezizomycotina</taxon>
        <taxon>Sordariomycetes</taxon>
        <taxon>Hypocreomycetidae</taxon>
        <taxon>Hypocreales</taxon>
        <taxon>Nectriaceae</taxon>
        <taxon>Thelonectria</taxon>
    </lineage>
</organism>
<evidence type="ECO:0008006" key="3">
    <source>
        <dbReference type="Google" id="ProtNLM"/>
    </source>
</evidence>
<dbReference type="PANTHER" id="PTHR42678:SF34">
    <property type="entry name" value="OS04G0183300 PROTEIN"/>
    <property type="match status" value="1"/>
</dbReference>
<dbReference type="OrthoDB" id="566138at2759"/>
<sequence>MMDSIAMRSHPMVPANGYGKGTPKNWSDISIVTLDPHHWCLSEDVKAAARRLGLDSYDKLKGLARKVVGPVDLMTDEFLNEHKDDVLKLIKNDFSGLLDNYIKGLQTPKDASLAELITFNEEHREVELPTGYDRQDNLEESEASANLLSPEQWHRINDKVTPAGREHGFDRVLREHEVGIILAPADSFVPDVSSFSCKTTKITDVCLQAHFNSDYPFITLPLVYLNWNGRPFGLLAIAPQFQEDLLIDVARAWQAHFPPRQPPLL</sequence>
<protein>
    <recommendedName>
        <fullName evidence="3">Amidase domain-containing protein</fullName>
    </recommendedName>
</protein>
<dbReference type="InterPro" id="IPR036928">
    <property type="entry name" value="AS_sf"/>
</dbReference>
<dbReference type="Gene3D" id="3.90.1300.10">
    <property type="entry name" value="Amidase signature (AS) domain"/>
    <property type="match status" value="1"/>
</dbReference>
<evidence type="ECO:0000313" key="2">
    <source>
        <dbReference type="Proteomes" id="UP000777438"/>
    </source>
</evidence>
<accession>A0A9P8W3K4</accession>
<dbReference type="EMBL" id="JAGPYM010000015">
    <property type="protein sequence ID" value="KAH6886846.1"/>
    <property type="molecule type" value="Genomic_DNA"/>
</dbReference>
<dbReference type="SUPFAM" id="SSF75304">
    <property type="entry name" value="Amidase signature (AS) enzymes"/>
    <property type="match status" value="1"/>
</dbReference>